<gene>
    <name evidence="2" type="ORF">X797_005482</name>
</gene>
<protein>
    <submittedName>
        <fullName evidence="2">Uncharacterized protein</fullName>
    </submittedName>
</protein>
<accession>A0A014PT01</accession>
<name>A0A014PT01_9HYPO</name>
<reference evidence="2 3" key="1">
    <citation type="submission" date="2014-02" db="EMBL/GenBank/DDBJ databases">
        <title>The genome sequence of the entomopathogenic fungus Metarhizium robertsii ARSEF 2575.</title>
        <authorList>
            <person name="Giuliano Garisto Donzelli B."/>
            <person name="Roe B.A."/>
            <person name="Macmil S.L."/>
            <person name="Krasnoff S.B."/>
            <person name="Gibson D.M."/>
        </authorList>
    </citation>
    <scope>NUCLEOTIDE SEQUENCE [LARGE SCALE GENOMIC DNA]</scope>
    <source>
        <strain evidence="2 3">ARSEF 2575</strain>
    </source>
</reference>
<evidence type="ECO:0000313" key="3">
    <source>
        <dbReference type="Proteomes" id="UP000030151"/>
    </source>
</evidence>
<proteinExistence type="predicted"/>
<feature type="region of interest" description="Disordered" evidence="1">
    <location>
        <begin position="1"/>
        <end position="26"/>
    </location>
</feature>
<sequence>MTGAPAQGTGGGSAGSAGHAAPPRARRVACRKSSRLQDAPGLNSVCLCVCAFLVDPKPAGAGAWLGLEEATRPRPRQTMGKKARLPTAVDHVLPTHPSNRPMCGLGMNCFGLPAHPGMPPEPVDPSDPTSRLAGLLLVLQPSRQARRALGLWLAESGAFKCSTPSTGQPNRGPAHLHQRAPAMPRGQQLQTSCTWPRARWETDPGIAKSDMANASEQNWRGSARRRFPTEPGTHPASCLLSPVYVSVSSPTWKQRGSLAQVHGPWTMTCQHWTCQDGRGGVRSFIVTAPEGRRFVTPWRVAHLRIACLPCPSLSPSRPPYKRQMRHVTVTEHARPKYQTTTSTVE</sequence>
<comment type="caution">
    <text evidence="2">The sequence shown here is derived from an EMBL/GenBank/DDBJ whole genome shotgun (WGS) entry which is preliminary data.</text>
</comment>
<dbReference type="EMBL" id="JELW01000008">
    <property type="protein sequence ID" value="EXV01386.1"/>
    <property type="molecule type" value="Genomic_DNA"/>
</dbReference>
<evidence type="ECO:0000313" key="2">
    <source>
        <dbReference type="EMBL" id="EXV01386.1"/>
    </source>
</evidence>
<dbReference type="HOGENOM" id="CLU_804319_0_0_1"/>
<dbReference type="AlphaFoldDB" id="A0A014PT01"/>
<dbReference type="Proteomes" id="UP000030151">
    <property type="component" value="Unassembled WGS sequence"/>
</dbReference>
<feature type="region of interest" description="Disordered" evidence="1">
    <location>
        <begin position="163"/>
        <end position="193"/>
    </location>
</feature>
<organism evidence="2 3">
    <name type="scientific">Metarhizium robertsii</name>
    <dbReference type="NCBI Taxonomy" id="568076"/>
    <lineage>
        <taxon>Eukaryota</taxon>
        <taxon>Fungi</taxon>
        <taxon>Dikarya</taxon>
        <taxon>Ascomycota</taxon>
        <taxon>Pezizomycotina</taxon>
        <taxon>Sordariomycetes</taxon>
        <taxon>Hypocreomycetidae</taxon>
        <taxon>Hypocreales</taxon>
        <taxon>Clavicipitaceae</taxon>
        <taxon>Metarhizium</taxon>
    </lineage>
</organism>
<evidence type="ECO:0000256" key="1">
    <source>
        <dbReference type="SAM" id="MobiDB-lite"/>
    </source>
</evidence>